<dbReference type="EC" id="3.6.1.22" evidence="4"/>
<evidence type="ECO:0000313" key="11">
    <source>
        <dbReference type="EMBL" id="ADZ84925.1"/>
    </source>
</evidence>
<dbReference type="AlphaFoldDB" id="F2JPZ0"/>
<keyword evidence="5" id="KW-0479">Metal-binding</keyword>
<comment type="similarity">
    <text evidence="3">Belongs to the Nudix hydrolase family. NudC subfamily.</text>
</comment>
<evidence type="ECO:0000256" key="1">
    <source>
        <dbReference type="ARBA" id="ARBA00001946"/>
    </source>
</evidence>
<feature type="domain" description="Nudix hydrolase" evidence="10">
    <location>
        <begin position="145"/>
        <end position="274"/>
    </location>
</feature>
<dbReference type="NCBIfam" id="NF001299">
    <property type="entry name" value="PRK00241.1"/>
    <property type="match status" value="1"/>
</dbReference>
<evidence type="ECO:0000256" key="9">
    <source>
        <dbReference type="ARBA" id="ARBA00023679"/>
    </source>
</evidence>
<dbReference type="EMBL" id="CP002582">
    <property type="protein sequence ID" value="ADZ84925.1"/>
    <property type="molecule type" value="Genomic_DNA"/>
</dbReference>
<keyword evidence="12" id="KW-1185">Reference proteome</keyword>
<dbReference type="GO" id="GO:0035529">
    <property type="term" value="F:NADH pyrophosphatase activity"/>
    <property type="evidence" value="ECO:0007669"/>
    <property type="project" value="TreeGrafter"/>
</dbReference>
<dbReference type="InterPro" id="IPR015375">
    <property type="entry name" value="NADH_PPase-like_N"/>
</dbReference>
<dbReference type="Gene3D" id="3.90.79.20">
    <property type="match status" value="1"/>
</dbReference>
<proteinExistence type="inferred from homology"/>
<dbReference type="SUPFAM" id="SSF55811">
    <property type="entry name" value="Nudix"/>
    <property type="match status" value="1"/>
</dbReference>
<dbReference type="PANTHER" id="PTHR42904:SF6">
    <property type="entry name" value="NAD-CAPPED RNA HYDROLASE NUDT12"/>
    <property type="match status" value="1"/>
</dbReference>
<dbReference type="KEGG" id="cle:Clole_3231"/>
<dbReference type="GO" id="GO:0006742">
    <property type="term" value="P:NADP+ catabolic process"/>
    <property type="evidence" value="ECO:0007669"/>
    <property type="project" value="TreeGrafter"/>
</dbReference>
<dbReference type="Proteomes" id="UP000008467">
    <property type="component" value="Chromosome"/>
</dbReference>
<dbReference type="InterPro" id="IPR020084">
    <property type="entry name" value="NUDIX_hydrolase_CS"/>
</dbReference>
<dbReference type="Pfam" id="PF00293">
    <property type="entry name" value="NUDIX"/>
    <property type="match status" value="1"/>
</dbReference>
<dbReference type="GO" id="GO:0046872">
    <property type="term" value="F:metal ion binding"/>
    <property type="evidence" value="ECO:0007669"/>
    <property type="project" value="UniProtKB-KW"/>
</dbReference>
<accession>F2JPZ0</accession>
<comment type="cofactor">
    <cofactor evidence="1">
        <name>Mg(2+)</name>
        <dbReference type="ChEBI" id="CHEBI:18420"/>
    </cofactor>
</comment>
<comment type="cofactor">
    <cofactor evidence="2">
        <name>Zn(2+)</name>
        <dbReference type="ChEBI" id="CHEBI:29105"/>
    </cofactor>
</comment>
<dbReference type="RefSeq" id="WP_013658203.1">
    <property type="nucleotide sequence ID" value="NC_015275.1"/>
</dbReference>
<organism evidence="11 12">
    <name type="scientific">Cellulosilyticum lentocellum (strain ATCC 49066 / DSM 5427 / NCIMB 11756 / RHM5)</name>
    <name type="common">Clostridium lentocellum</name>
    <dbReference type="NCBI Taxonomy" id="642492"/>
    <lineage>
        <taxon>Bacteria</taxon>
        <taxon>Bacillati</taxon>
        <taxon>Bacillota</taxon>
        <taxon>Clostridia</taxon>
        <taxon>Lachnospirales</taxon>
        <taxon>Cellulosilyticaceae</taxon>
        <taxon>Cellulosilyticum</taxon>
    </lineage>
</organism>
<keyword evidence="8" id="KW-0520">NAD</keyword>
<keyword evidence="7" id="KW-0460">Magnesium</keyword>
<evidence type="ECO:0000256" key="6">
    <source>
        <dbReference type="ARBA" id="ARBA00022801"/>
    </source>
</evidence>
<dbReference type="Pfam" id="PF09296">
    <property type="entry name" value="NUDIX-like"/>
    <property type="match status" value="1"/>
</dbReference>
<reference evidence="11 12" key="1">
    <citation type="journal article" date="2011" name="J. Bacteriol.">
        <title>Complete genome sequence of the cellulose-degrading bacterium Cellulosilyticum lentocellum.</title>
        <authorList>
            <consortium name="US DOE Joint Genome Institute"/>
            <person name="Miller D.A."/>
            <person name="Suen G."/>
            <person name="Bruce D."/>
            <person name="Copeland A."/>
            <person name="Cheng J.F."/>
            <person name="Detter C."/>
            <person name="Goodwin L.A."/>
            <person name="Han C.S."/>
            <person name="Hauser L.J."/>
            <person name="Land M.L."/>
            <person name="Lapidus A."/>
            <person name="Lucas S."/>
            <person name="Meincke L."/>
            <person name="Pitluck S."/>
            <person name="Tapia R."/>
            <person name="Teshima H."/>
            <person name="Woyke T."/>
            <person name="Fox B.G."/>
            <person name="Angert E.R."/>
            <person name="Currie C.R."/>
        </authorList>
    </citation>
    <scope>NUCLEOTIDE SEQUENCE [LARGE SCALE GENOMIC DNA]</scope>
    <source>
        <strain evidence="12">ATCC 49066 / DSM 5427 / NCIMB 11756 / RHM5</strain>
    </source>
</reference>
<evidence type="ECO:0000256" key="8">
    <source>
        <dbReference type="ARBA" id="ARBA00023027"/>
    </source>
</evidence>
<dbReference type="PROSITE" id="PS51462">
    <property type="entry name" value="NUDIX"/>
    <property type="match status" value="1"/>
</dbReference>
<dbReference type="Gene3D" id="3.90.79.10">
    <property type="entry name" value="Nucleoside Triphosphate Pyrophosphohydrolase"/>
    <property type="match status" value="1"/>
</dbReference>
<dbReference type="eggNOG" id="COG2816">
    <property type="taxonomic scope" value="Bacteria"/>
</dbReference>
<keyword evidence="6 11" id="KW-0378">Hydrolase</keyword>
<dbReference type="InterPro" id="IPR000086">
    <property type="entry name" value="NUDIX_hydrolase_dom"/>
</dbReference>
<dbReference type="GO" id="GO:0005829">
    <property type="term" value="C:cytosol"/>
    <property type="evidence" value="ECO:0007669"/>
    <property type="project" value="TreeGrafter"/>
</dbReference>
<dbReference type="CDD" id="cd03429">
    <property type="entry name" value="NUDIX_NADH_pyrophosphatase_Nudt13"/>
    <property type="match status" value="1"/>
</dbReference>
<dbReference type="HOGENOM" id="CLU_037162_0_1_9"/>
<dbReference type="InterPro" id="IPR049734">
    <property type="entry name" value="NudC-like_C"/>
</dbReference>
<protein>
    <recommendedName>
        <fullName evidence="4">NAD(+) diphosphatase</fullName>
        <ecNumber evidence="4">3.6.1.22</ecNumber>
    </recommendedName>
</protein>
<dbReference type="GO" id="GO:0019677">
    <property type="term" value="P:NAD+ catabolic process"/>
    <property type="evidence" value="ECO:0007669"/>
    <property type="project" value="TreeGrafter"/>
</dbReference>
<dbReference type="Pfam" id="PF09297">
    <property type="entry name" value="Zn_ribbon_NUD"/>
    <property type="match status" value="1"/>
</dbReference>
<dbReference type="InterPro" id="IPR050241">
    <property type="entry name" value="NAD-cap_RNA_hydrolase_NudC"/>
</dbReference>
<dbReference type="PANTHER" id="PTHR42904">
    <property type="entry name" value="NUDIX HYDROLASE, NUDC SUBFAMILY"/>
    <property type="match status" value="1"/>
</dbReference>
<dbReference type="STRING" id="642492.Clole_3231"/>
<sequence>MIQDLSSHHFQNEYSYNAPVQGDITFIFAGRDVLVKKHEGEITFPKYEDLAHKEVKFIYLFTIDDAQYYLADIKGQQIIEGYNFENINLLRTLKPQHVAFAAVTAYHLFNWYRTNQFCGCCGKPMVHSGMERALCCNACGNVVYPRISPAVIVGVTDGNKLLMTKYAGRDYQKYALVAGFCEIGESAEKTIEREVMEEVGLKVKNIRYYKSQPWGFAGDLLLGYFAEVDGSNEIKLDEEELSEGVWMEREAISPEGDGITLTSEMILHFKNHMK</sequence>
<name>F2JPZ0_CELLD</name>
<evidence type="ECO:0000256" key="2">
    <source>
        <dbReference type="ARBA" id="ARBA00001947"/>
    </source>
</evidence>
<evidence type="ECO:0000256" key="3">
    <source>
        <dbReference type="ARBA" id="ARBA00009595"/>
    </source>
</evidence>
<dbReference type="InterPro" id="IPR015376">
    <property type="entry name" value="Znr_NADH_PPase"/>
</dbReference>
<evidence type="ECO:0000259" key="10">
    <source>
        <dbReference type="PROSITE" id="PS51462"/>
    </source>
</evidence>
<gene>
    <name evidence="11" type="ordered locus">Clole_3231</name>
</gene>
<comment type="catalytic activity">
    <reaction evidence="9">
        <text>a 5'-end NAD(+)-phospho-ribonucleoside in mRNA + H2O = a 5'-end phospho-adenosine-phospho-ribonucleoside in mRNA + beta-nicotinamide D-ribonucleotide + 2 H(+)</text>
        <dbReference type="Rhea" id="RHEA:60876"/>
        <dbReference type="Rhea" id="RHEA-COMP:15698"/>
        <dbReference type="Rhea" id="RHEA-COMP:15719"/>
        <dbReference type="ChEBI" id="CHEBI:14649"/>
        <dbReference type="ChEBI" id="CHEBI:15377"/>
        <dbReference type="ChEBI" id="CHEBI:15378"/>
        <dbReference type="ChEBI" id="CHEBI:144029"/>
        <dbReference type="ChEBI" id="CHEBI:144051"/>
    </reaction>
    <physiologicalReaction direction="left-to-right" evidence="9">
        <dbReference type="Rhea" id="RHEA:60877"/>
    </physiologicalReaction>
</comment>
<evidence type="ECO:0000256" key="7">
    <source>
        <dbReference type="ARBA" id="ARBA00022842"/>
    </source>
</evidence>
<dbReference type="PROSITE" id="PS00893">
    <property type="entry name" value="NUDIX_BOX"/>
    <property type="match status" value="1"/>
</dbReference>
<evidence type="ECO:0000313" key="12">
    <source>
        <dbReference type="Proteomes" id="UP000008467"/>
    </source>
</evidence>
<dbReference type="InterPro" id="IPR015797">
    <property type="entry name" value="NUDIX_hydrolase-like_dom_sf"/>
</dbReference>
<evidence type="ECO:0000256" key="4">
    <source>
        <dbReference type="ARBA" id="ARBA00012381"/>
    </source>
</evidence>
<evidence type="ECO:0000256" key="5">
    <source>
        <dbReference type="ARBA" id="ARBA00022723"/>
    </source>
</evidence>